<keyword evidence="1" id="KW-0285">Flavoprotein</keyword>
<proteinExistence type="predicted"/>
<keyword evidence="6" id="KW-1185">Reference proteome</keyword>
<dbReference type="Pfam" id="PF01565">
    <property type="entry name" value="FAD_binding_4"/>
    <property type="match status" value="1"/>
</dbReference>
<dbReference type="SUPFAM" id="SSF56176">
    <property type="entry name" value="FAD-binding/transporter-associated domain-like"/>
    <property type="match status" value="1"/>
</dbReference>
<organism evidence="5 6">
    <name type="scientific">Nocardiopsis tropica</name>
    <dbReference type="NCBI Taxonomy" id="109330"/>
    <lineage>
        <taxon>Bacteria</taxon>
        <taxon>Bacillati</taxon>
        <taxon>Actinomycetota</taxon>
        <taxon>Actinomycetes</taxon>
        <taxon>Streptosporangiales</taxon>
        <taxon>Nocardiopsidaceae</taxon>
        <taxon>Nocardiopsis</taxon>
    </lineage>
</organism>
<feature type="region of interest" description="Disordered" evidence="3">
    <location>
        <begin position="240"/>
        <end position="319"/>
    </location>
</feature>
<protein>
    <submittedName>
        <fullName evidence="5">FAD-binding oxidoreductase</fullName>
    </submittedName>
</protein>
<dbReference type="RefSeq" id="WP_352982883.1">
    <property type="nucleotide sequence ID" value="NZ_JBEQNA010000002.1"/>
</dbReference>
<dbReference type="PANTHER" id="PTHR11748">
    <property type="entry name" value="D-LACTATE DEHYDROGENASE"/>
    <property type="match status" value="1"/>
</dbReference>
<dbReference type="PROSITE" id="PS51387">
    <property type="entry name" value="FAD_PCMH"/>
    <property type="match status" value="1"/>
</dbReference>
<sequence>MTPAEKLQVEGCALRRGTADDAVGTLVPGYVARPADADALARIMAVSGRRGLTVVARGHGTAMDWGGVPRSADLVVDTGGLSWIDHIAGDLVVEVGAGTPVADLFAVLEAAGQRLSVDPVREGGTVGGMVATGVSGPRRLLTGALRDLVIGMTVVRADGVVARSGGRVVKNVAGYDLAKLHTGGLGTLGVIASVAFRLHPLPPALRVVTIPLASRGHAERITAALRATTVVPAAVELHWPSRLPPPPSTDASGAAQPTRLPPPPSTDASGAAQPTRLPPPPSTDASGAAQPTRLPPPPPTDADRTAPAPPSPAVPHHGPCLRVVLEGTPEGLEARTATVLSVLRGAEPREGAAPPGPRVDRELPAGWGLLPSEGTVVRVSVPPAESAEAAEALGALAGRAHGTDAVVTGSVPRGALFVSFAPGAPAGAVADTVAGARSRPGWSATLLRAEPHVHAAGVDPWGEIPGLPLMRAVRDSFDPGRRLAPGRFADGA</sequence>
<dbReference type="Proteomes" id="UP001432401">
    <property type="component" value="Unassembled WGS sequence"/>
</dbReference>
<feature type="domain" description="FAD-binding PCMH-type" evidence="4">
    <location>
        <begin position="23"/>
        <end position="201"/>
    </location>
</feature>
<dbReference type="InterPro" id="IPR036318">
    <property type="entry name" value="FAD-bd_PCMH-like_sf"/>
</dbReference>
<dbReference type="InterPro" id="IPR016164">
    <property type="entry name" value="FAD-linked_Oxase-like_C"/>
</dbReference>
<evidence type="ECO:0000256" key="2">
    <source>
        <dbReference type="ARBA" id="ARBA00022827"/>
    </source>
</evidence>
<evidence type="ECO:0000256" key="3">
    <source>
        <dbReference type="SAM" id="MobiDB-lite"/>
    </source>
</evidence>
<dbReference type="InterPro" id="IPR006094">
    <property type="entry name" value="Oxid_FAD_bind_N"/>
</dbReference>
<keyword evidence="2" id="KW-0274">FAD</keyword>
<evidence type="ECO:0000256" key="1">
    <source>
        <dbReference type="ARBA" id="ARBA00022630"/>
    </source>
</evidence>
<dbReference type="PANTHER" id="PTHR11748:SF103">
    <property type="entry name" value="GLYCOLATE OXIDASE SUBUNIT GLCE"/>
    <property type="match status" value="1"/>
</dbReference>
<comment type="caution">
    <text evidence="5">The sequence shown here is derived from an EMBL/GenBank/DDBJ whole genome shotgun (WGS) entry which is preliminary data.</text>
</comment>
<evidence type="ECO:0000313" key="6">
    <source>
        <dbReference type="Proteomes" id="UP001432401"/>
    </source>
</evidence>
<evidence type="ECO:0000313" key="5">
    <source>
        <dbReference type="EMBL" id="MES0833342.1"/>
    </source>
</evidence>
<evidence type="ECO:0000259" key="4">
    <source>
        <dbReference type="PROSITE" id="PS51387"/>
    </source>
</evidence>
<dbReference type="InterPro" id="IPR016169">
    <property type="entry name" value="FAD-bd_PCMH_sub2"/>
</dbReference>
<accession>A0ABV1ZQE9</accession>
<dbReference type="SUPFAM" id="SSF55103">
    <property type="entry name" value="FAD-linked oxidases, C-terminal domain"/>
    <property type="match status" value="1"/>
</dbReference>
<dbReference type="InterPro" id="IPR016166">
    <property type="entry name" value="FAD-bd_PCMH"/>
</dbReference>
<gene>
    <name evidence="5" type="ORF">ABUK86_06120</name>
</gene>
<dbReference type="Gene3D" id="3.30.465.10">
    <property type="match status" value="1"/>
</dbReference>
<reference evidence="5 6" key="1">
    <citation type="submission" date="2024-06" db="EMBL/GenBank/DDBJ databases">
        <authorList>
            <person name="Bataeva Y.V."/>
            <person name="Grigorian L.N."/>
            <person name="Solomentsev V.I."/>
        </authorList>
    </citation>
    <scope>NUCLEOTIDE SEQUENCE [LARGE SCALE GENOMIC DNA]</scope>
    <source>
        <strain evidence="6">SCPM-O-B-12605 (RCAM04882)</strain>
    </source>
</reference>
<name>A0ABV1ZQE9_9ACTN</name>
<dbReference type="EMBL" id="JBEQNB010000003">
    <property type="protein sequence ID" value="MES0833342.1"/>
    <property type="molecule type" value="Genomic_DNA"/>
</dbReference>